<dbReference type="AlphaFoldDB" id="A0A8X6U6M0"/>
<proteinExistence type="predicted"/>
<dbReference type="EMBL" id="BMAW01022841">
    <property type="protein sequence ID" value="GFT79766.1"/>
    <property type="molecule type" value="Genomic_DNA"/>
</dbReference>
<accession>A0A8X6U6M0</accession>
<comment type="caution">
    <text evidence="1">The sequence shown here is derived from an EMBL/GenBank/DDBJ whole genome shotgun (WGS) entry which is preliminary data.</text>
</comment>
<evidence type="ECO:0000313" key="1">
    <source>
        <dbReference type="EMBL" id="GFT79766.1"/>
    </source>
</evidence>
<keyword evidence="2" id="KW-1185">Reference proteome</keyword>
<sequence>MVFYEKHHFTVDASHAGEAKFAVRFIPSELVDLFIRILFNKEPVPVDVVKQVLEKLKLLYQLVVEMFQTMCSLKKVQDSELTSSLLKHQLTPLVSNLMENLFQVASVM</sequence>
<organism evidence="1 2">
    <name type="scientific">Nephila pilipes</name>
    <name type="common">Giant wood spider</name>
    <name type="synonym">Nephila maculata</name>
    <dbReference type="NCBI Taxonomy" id="299642"/>
    <lineage>
        <taxon>Eukaryota</taxon>
        <taxon>Metazoa</taxon>
        <taxon>Ecdysozoa</taxon>
        <taxon>Arthropoda</taxon>
        <taxon>Chelicerata</taxon>
        <taxon>Arachnida</taxon>
        <taxon>Araneae</taxon>
        <taxon>Araneomorphae</taxon>
        <taxon>Entelegynae</taxon>
        <taxon>Araneoidea</taxon>
        <taxon>Nephilidae</taxon>
        <taxon>Nephila</taxon>
    </lineage>
</organism>
<gene>
    <name evidence="1" type="ORF">NPIL_673031</name>
</gene>
<protein>
    <submittedName>
        <fullName evidence="1">Uncharacterized protein</fullName>
    </submittedName>
</protein>
<reference evidence="1" key="1">
    <citation type="submission" date="2020-08" db="EMBL/GenBank/DDBJ databases">
        <title>Multicomponent nature underlies the extraordinary mechanical properties of spider dragline silk.</title>
        <authorList>
            <person name="Kono N."/>
            <person name="Nakamura H."/>
            <person name="Mori M."/>
            <person name="Yoshida Y."/>
            <person name="Ohtoshi R."/>
            <person name="Malay A.D."/>
            <person name="Moran D.A.P."/>
            <person name="Tomita M."/>
            <person name="Numata K."/>
            <person name="Arakawa K."/>
        </authorList>
    </citation>
    <scope>NUCLEOTIDE SEQUENCE</scope>
</reference>
<dbReference type="Proteomes" id="UP000887013">
    <property type="component" value="Unassembled WGS sequence"/>
</dbReference>
<evidence type="ECO:0000313" key="2">
    <source>
        <dbReference type="Proteomes" id="UP000887013"/>
    </source>
</evidence>
<name>A0A8X6U6M0_NEPPI</name>